<dbReference type="InterPro" id="IPR029058">
    <property type="entry name" value="AB_hydrolase_fold"/>
</dbReference>
<evidence type="ECO:0000256" key="4">
    <source>
        <dbReference type="SAM" id="MobiDB-lite"/>
    </source>
</evidence>
<dbReference type="InterPro" id="IPR051601">
    <property type="entry name" value="Serine_prot/Carboxylest_S33"/>
</dbReference>
<keyword evidence="8" id="KW-1185">Reference proteome</keyword>
<dbReference type="Gene3D" id="3.40.50.1820">
    <property type="entry name" value="alpha/beta hydrolase"/>
    <property type="match status" value="1"/>
</dbReference>
<dbReference type="RefSeq" id="WP_313499246.1">
    <property type="nucleotide sequence ID" value="NZ_CP134879.1"/>
</dbReference>
<dbReference type="Pfam" id="PF08386">
    <property type="entry name" value="Abhydrolase_4"/>
    <property type="match status" value="1"/>
</dbReference>
<evidence type="ECO:0000256" key="2">
    <source>
        <dbReference type="ARBA" id="ARBA00022729"/>
    </source>
</evidence>
<organism evidence="7 8">
    <name type="scientific">Demequina capsici</name>
    <dbReference type="NCBI Taxonomy" id="3075620"/>
    <lineage>
        <taxon>Bacteria</taxon>
        <taxon>Bacillati</taxon>
        <taxon>Actinomycetota</taxon>
        <taxon>Actinomycetes</taxon>
        <taxon>Micrococcales</taxon>
        <taxon>Demequinaceae</taxon>
        <taxon>Demequina</taxon>
    </lineage>
</organism>
<dbReference type="Proteomes" id="UP001304125">
    <property type="component" value="Chromosome"/>
</dbReference>
<evidence type="ECO:0000259" key="6">
    <source>
        <dbReference type="Pfam" id="PF08386"/>
    </source>
</evidence>
<evidence type="ECO:0000256" key="1">
    <source>
        <dbReference type="ARBA" id="ARBA00010088"/>
    </source>
</evidence>
<comment type="similarity">
    <text evidence="1">Belongs to the peptidase S33 family.</text>
</comment>
<keyword evidence="2 5" id="KW-0732">Signal</keyword>
<dbReference type="EMBL" id="CP134879">
    <property type="protein sequence ID" value="WNM24858.1"/>
    <property type="molecule type" value="Genomic_DNA"/>
</dbReference>
<dbReference type="PANTHER" id="PTHR43248:SF29">
    <property type="entry name" value="TRIPEPTIDYL AMINOPEPTIDASE"/>
    <property type="match status" value="1"/>
</dbReference>
<evidence type="ECO:0000313" key="8">
    <source>
        <dbReference type="Proteomes" id="UP001304125"/>
    </source>
</evidence>
<reference evidence="7 8" key="1">
    <citation type="submission" date="2023-09" db="EMBL/GenBank/DDBJ databases">
        <title>Demequina sp. a novel bacteria isolated from Capsicum annuum.</title>
        <authorList>
            <person name="Humaira Z."/>
            <person name="Lee J."/>
            <person name="Cho D."/>
        </authorList>
    </citation>
    <scope>NUCLEOTIDE SEQUENCE [LARGE SCALE GENOMIC DNA]</scope>
    <source>
        <strain evidence="7 8">OYTSA14</strain>
    </source>
</reference>
<dbReference type="GO" id="GO:0016787">
    <property type="term" value="F:hydrolase activity"/>
    <property type="evidence" value="ECO:0007669"/>
    <property type="project" value="UniProtKB-KW"/>
</dbReference>
<dbReference type="AlphaFoldDB" id="A0AA96F6S6"/>
<gene>
    <name evidence="7" type="ORF">RN606_01530</name>
</gene>
<feature type="domain" description="Peptidase S33 tripeptidyl aminopeptidase-like C-terminal" evidence="6">
    <location>
        <begin position="422"/>
        <end position="514"/>
    </location>
</feature>
<evidence type="ECO:0000256" key="3">
    <source>
        <dbReference type="ARBA" id="ARBA00022801"/>
    </source>
</evidence>
<proteinExistence type="inferred from homology"/>
<sequence>MTPRRRALGAAIAVPLLLLTACTGGTGATPSASVDTGNGAPSTSAPADSSRFYEQQLSWSTCGDLECAMVEVPLDWTDPAGDTIKLAINRSQATDASKRIGSVLINPGGPGGSGLDFTDYFLSYAGADLTAAYDVVGFDPRGVGKSNGISCGDAETLNAFYVTDYSYDTEEDLAAAAKRNADFAAGCEQISGDIMANIDTVSAARDMDVIRAVLGDDSLNYMGFSYGTQLGATYAALYPDTVGHVVLDGAVDFLLDDTDQAKGQAAGFEQALTSFIDYCEAQQSCPLSSDVETARQQIGDLARQARETPLPTGQDGVTVNGNLMVYGIVVTLYSEDSWDYLIQALQEVYSQGTASVFYQLAGFYLDRDATTGEYTSNANEAFTAINCLDSPELDTWTMDDQTQLTAVLEEASPTFGWWFAAGGGCSGWPWAAHQTIDSLDYPTGANPILVVGTTRDPATPYQWAQNLTDELGNAQLLTYDGDGHTAYGRSNSCILDAVDSFMVDGTMPDSGLVC</sequence>
<dbReference type="SUPFAM" id="SSF53474">
    <property type="entry name" value="alpha/beta-Hydrolases"/>
    <property type="match status" value="1"/>
</dbReference>
<dbReference type="PANTHER" id="PTHR43248">
    <property type="entry name" value="2-SUCCINYL-6-HYDROXY-2,4-CYCLOHEXADIENE-1-CARBOXYLATE SYNTHASE"/>
    <property type="match status" value="1"/>
</dbReference>
<name>A0AA96F6S6_9MICO</name>
<dbReference type="InterPro" id="IPR013595">
    <property type="entry name" value="Pept_S33_TAP-like_C"/>
</dbReference>
<feature type="chain" id="PRO_5041735595" evidence="5">
    <location>
        <begin position="29"/>
        <end position="514"/>
    </location>
</feature>
<feature type="compositionally biased region" description="Polar residues" evidence="4">
    <location>
        <begin position="30"/>
        <end position="48"/>
    </location>
</feature>
<evidence type="ECO:0000256" key="5">
    <source>
        <dbReference type="SAM" id="SignalP"/>
    </source>
</evidence>
<dbReference type="PROSITE" id="PS51257">
    <property type="entry name" value="PROKAR_LIPOPROTEIN"/>
    <property type="match status" value="1"/>
</dbReference>
<protein>
    <submittedName>
        <fullName evidence="7">Alpha/beta hydrolase</fullName>
    </submittedName>
</protein>
<feature type="signal peptide" evidence="5">
    <location>
        <begin position="1"/>
        <end position="28"/>
    </location>
</feature>
<evidence type="ECO:0000313" key="7">
    <source>
        <dbReference type="EMBL" id="WNM24858.1"/>
    </source>
</evidence>
<accession>A0AA96F6S6</accession>
<keyword evidence="3 7" id="KW-0378">Hydrolase</keyword>
<feature type="region of interest" description="Disordered" evidence="4">
    <location>
        <begin position="29"/>
        <end position="48"/>
    </location>
</feature>